<dbReference type="GO" id="GO:0015293">
    <property type="term" value="F:symporter activity"/>
    <property type="evidence" value="ECO:0007669"/>
    <property type="project" value="UniProtKB-KW"/>
</dbReference>
<evidence type="ECO:0000313" key="9">
    <source>
        <dbReference type="Proteomes" id="UP000007013"/>
    </source>
</evidence>
<feature type="transmembrane region" description="Helical" evidence="7">
    <location>
        <begin position="54"/>
        <end position="75"/>
    </location>
</feature>
<feature type="transmembrane region" description="Helical" evidence="7">
    <location>
        <begin position="87"/>
        <end position="109"/>
    </location>
</feature>
<proteinExistence type="predicted"/>
<dbReference type="GO" id="GO:0005886">
    <property type="term" value="C:plasma membrane"/>
    <property type="evidence" value="ECO:0007669"/>
    <property type="project" value="UniProtKB-SubCell"/>
</dbReference>
<dbReference type="EMBL" id="CP001032">
    <property type="protein sequence ID" value="ACB73673.1"/>
    <property type="molecule type" value="Genomic_DNA"/>
</dbReference>
<keyword evidence="3" id="KW-1003">Cell membrane</keyword>
<dbReference type="PANTHER" id="PTHR42865:SF7">
    <property type="entry name" value="PROTON_GLUTAMATE-ASPARTATE SYMPORTER"/>
    <property type="match status" value="1"/>
</dbReference>
<evidence type="ECO:0000256" key="3">
    <source>
        <dbReference type="ARBA" id="ARBA00022475"/>
    </source>
</evidence>
<keyword evidence="9" id="KW-1185">Reference proteome</keyword>
<evidence type="ECO:0000256" key="2">
    <source>
        <dbReference type="ARBA" id="ARBA00022448"/>
    </source>
</evidence>
<dbReference type="eggNOG" id="COG1301">
    <property type="taxonomic scope" value="Bacteria"/>
</dbReference>
<dbReference type="InterPro" id="IPR036458">
    <property type="entry name" value="Na:dicarbo_symporter_sf"/>
</dbReference>
<evidence type="ECO:0000256" key="1">
    <source>
        <dbReference type="ARBA" id="ARBA00004651"/>
    </source>
</evidence>
<feature type="transmembrane region" description="Helical" evidence="7">
    <location>
        <begin position="177"/>
        <end position="196"/>
    </location>
</feature>
<dbReference type="OrthoDB" id="9768885at2"/>
<dbReference type="PRINTS" id="PR00173">
    <property type="entry name" value="EDTRNSPORT"/>
</dbReference>
<feature type="transmembrane region" description="Helical" evidence="7">
    <location>
        <begin position="381"/>
        <end position="404"/>
    </location>
</feature>
<dbReference type="RefSeq" id="WP_012373211.1">
    <property type="nucleotide sequence ID" value="NC_010571.1"/>
</dbReference>
<comment type="subcellular location">
    <subcellularLocation>
        <location evidence="1">Cell membrane</location>
        <topology evidence="1">Multi-pass membrane protein</topology>
    </subcellularLocation>
</comment>
<keyword evidence="4 7" id="KW-0812">Transmembrane</keyword>
<dbReference type="KEGG" id="ote:Oter_0383"/>
<evidence type="ECO:0000256" key="5">
    <source>
        <dbReference type="ARBA" id="ARBA00022989"/>
    </source>
</evidence>
<gene>
    <name evidence="8" type="ordered locus">Oter_0383</name>
</gene>
<protein>
    <submittedName>
        <fullName evidence="8">Sodium:dicarboxylate symporter</fullName>
    </submittedName>
</protein>
<evidence type="ECO:0000256" key="4">
    <source>
        <dbReference type="ARBA" id="ARBA00022692"/>
    </source>
</evidence>
<keyword evidence="5 7" id="KW-1133">Transmembrane helix</keyword>
<dbReference type="Gene3D" id="1.10.3860.10">
    <property type="entry name" value="Sodium:dicarboxylate symporter"/>
    <property type="match status" value="1"/>
</dbReference>
<evidence type="ECO:0000256" key="6">
    <source>
        <dbReference type="ARBA" id="ARBA00023136"/>
    </source>
</evidence>
<feature type="transmembrane region" description="Helical" evidence="7">
    <location>
        <begin position="216"/>
        <end position="237"/>
    </location>
</feature>
<feature type="transmembrane region" description="Helical" evidence="7">
    <location>
        <begin position="243"/>
        <end position="270"/>
    </location>
</feature>
<accession>B1ZR06</accession>
<dbReference type="InterPro" id="IPR001991">
    <property type="entry name" value="Na-dicarboxylate_symporter"/>
</dbReference>
<evidence type="ECO:0000313" key="8">
    <source>
        <dbReference type="EMBL" id="ACB73673.1"/>
    </source>
</evidence>
<dbReference type="SUPFAM" id="SSF118215">
    <property type="entry name" value="Proton glutamate symport protein"/>
    <property type="match status" value="1"/>
</dbReference>
<dbReference type="Proteomes" id="UP000007013">
    <property type="component" value="Chromosome"/>
</dbReference>
<reference evidence="8 9" key="1">
    <citation type="journal article" date="2011" name="J. Bacteriol.">
        <title>Genome sequence of the verrucomicrobium Opitutus terrae PB90-1, an abundant inhabitant of rice paddy soil ecosystems.</title>
        <authorList>
            <person name="van Passel M.W."/>
            <person name="Kant R."/>
            <person name="Palva A."/>
            <person name="Copeland A."/>
            <person name="Lucas S."/>
            <person name="Lapidus A."/>
            <person name="Glavina del Rio T."/>
            <person name="Pitluck S."/>
            <person name="Goltsman E."/>
            <person name="Clum A."/>
            <person name="Sun H."/>
            <person name="Schmutz J."/>
            <person name="Larimer F.W."/>
            <person name="Land M.L."/>
            <person name="Hauser L."/>
            <person name="Kyrpides N."/>
            <person name="Mikhailova N."/>
            <person name="Richardson P.P."/>
            <person name="Janssen P.H."/>
            <person name="de Vos W.M."/>
            <person name="Smidt H."/>
        </authorList>
    </citation>
    <scope>NUCLEOTIDE SEQUENCE [LARGE SCALE GENOMIC DNA]</scope>
    <source>
        <strain evidence="9">DSM 11246 / JCM 15787 / PB90-1</strain>
    </source>
</reference>
<name>B1ZR06_OPITP</name>
<dbReference type="PANTHER" id="PTHR42865">
    <property type="entry name" value="PROTON/GLUTAMATE-ASPARTATE SYMPORTER"/>
    <property type="match status" value="1"/>
</dbReference>
<dbReference type="HOGENOM" id="CLU_019375_7_1_0"/>
<keyword evidence="2" id="KW-0813">Transport</keyword>
<feature type="transmembrane region" description="Helical" evidence="7">
    <location>
        <begin position="12"/>
        <end position="34"/>
    </location>
</feature>
<dbReference type="GO" id="GO:0006835">
    <property type="term" value="P:dicarboxylic acid transport"/>
    <property type="evidence" value="ECO:0007669"/>
    <property type="project" value="TreeGrafter"/>
</dbReference>
<feature type="transmembrane region" description="Helical" evidence="7">
    <location>
        <begin position="342"/>
        <end position="375"/>
    </location>
</feature>
<dbReference type="STRING" id="452637.Oter_0383"/>
<keyword evidence="6 7" id="KW-0472">Membrane</keyword>
<evidence type="ECO:0000256" key="7">
    <source>
        <dbReference type="SAM" id="Phobius"/>
    </source>
</evidence>
<sequence>MADENRRLANRILIGLGIGAAAGAATLAIGAAFPPVLAGAQQIATHLLDPLGQVFLRMLFFVVIPLVFSSLANGVLQLGRLDRLGPLAGRTFALFFLNMFIGVGLGLLMMNVLQPGDHLAAAAKTKLLAEFGGVVQAAVSTQAQQPAFSLSTLVEMFMPKNLFGAFVGSSRGTLGDVLPLILFAILVGAVGTQLGAEKQQRLGRGLELISELMTGIVYFALRLAPYAVPAMIYSVIVKVGVDILVALGVFVLGCGGVMVLHLFGTMSVFLKLWSQRSPLKFFKDIETVLVTAFSTSSSNATLPASLHNAKTTLGVTPSTAGFVLPLGATMNMSGTALYEGCVVLFVAQVFGVPLGLGAQLTLLVLSVFSAVAVAGIPGGSLPLIAGLLISFGVPAEGIGIVIGVDRVLDMTRTMTNVGCDLVTAVIVDESVRRSEPVASHAQ</sequence>
<organism evidence="8 9">
    <name type="scientific">Opitutus terrae (strain DSM 11246 / JCM 15787 / PB90-1)</name>
    <dbReference type="NCBI Taxonomy" id="452637"/>
    <lineage>
        <taxon>Bacteria</taxon>
        <taxon>Pseudomonadati</taxon>
        <taxon>Verrucomicrobiota</taxon>
        <taxon>Opitutia</taxon>
        <taxon>Opitutales</taxon>
        <taxon>Opitutaceae</taxon>
        <taxon>Opitutus</taxon>
    </lineage>
</organism>
<dbReference type="Pfam" id="PF00375">
    <property type="entry name" value="SDF"/>
    <property type="match status" value="1"/>
</dbReference>
<dbReference type="AlphaFoldDB" id="B1ZR06"/>